<dbReference type="SUPFAM" id="SSF51182">
    <property type="entry name" value="RmlC-like cupins"/>
    <property type="match status" value="1"/>
</dbReference>
<organism evidence="2 3">
    <name type="scientific">Clostridium botulinum C/D str. DC5</name>
    <dbReference type="NCBI Taxonomy" id="1443128"/>
    <lineage>
        <taxon>Bacteria</taxon>
        <taxon>Bacillati</taxon>
        <taxon>Bacillota</taxon>
        <taxon>Clostridia</taxon>
        <taxon>Eubacteriales</taxon>
        <taxon>Clostridiaceae</taxon>
        <taxon>Clostridium</taxon>
    </lineage>
</organism>
<dbReference type="InterPro" id="IPR014710">
    <property type="entry name" value="RmlC-like_jellyroll"/>
</dbReference>
<reference evidence="2 3" key="1">
    <citation type="submission" date="2014-01" db="EMBL/GenBank/DDBJ databases">
        <title>Plasmidome dynamics in the species complex Clostridium novyi sensu lato converts strains of independent lineages into distinctly different pathogens.</title>
        <authorList>
            <person name="Skarin H."/>
            <person name="Segerman B."/>
        </authorList>
    </citation>
    <scope>NUCLEOTIDE SEQUENCE [LARGE SCALE GENOMIC DNA]</scope>
    <source>
        <strain evidence="2 3">DC5</strain>
    </source>
</reference>
<evidence type="ECO:0000313" key="3">
    <source>
        <dbReference type="Proteomes" id="UP000030014"/>
    </source>
</evidence>
<dbReference type="Pfam" id="PF06172">
    <property type="entry name" value="Cupin_5"/>
    <property type="match status" value="1"/>
</dbReference>
<feature type="domain" description="DUF985" evidence="1">
    <location>
        <begin position="7"/>
        <end position="135"/>
    </location>
</feature>
<dbReference type="CDD" id="cd06121">
    <property type="entry name" value="cupin_YML079wp"/>
    <property type="match status" value="1"/>
</dbReference>
<comment type="caution">
    <text evidence="2">The sequence shown here is derived from an EMBL/GenBank/DDBJ whole genome shotgun (WGS) entry which is preliminary data.</text>
</comment>
<dbReference type="PANTHER" id="PTHR33387">
    <property type="entry name" value="RMLC-LIKE JELLY ROLL FOLD PROTEIN"/>
    <property type="match status" value="1"/>
</dbReference>
<dbReference type="Proteomes" id="UP000030014">
    <property type="component" value="Unassembled WGS sequence"/>
</dbReference>
<dbReference type="EMBL" id="JDRY01000001">
    <property type="protein sequence ID" value="KGN01979.1"/>
    <property type="molecule type" value="Genomic_DNA"/>
</dbReference>
<evidence type="ECO:0000313" key="2">
    <source>
        <dbReference type="EMBL" id="KGN01979.1"/>
    </source>
</evidence>
<protein>
    <submittedName>
        <fullName evidence="2">Cupin</fullName>
    </submittedName>
</protein>
<dbReference type="PANTHER" id="PTHR33387:SF3">
    <property type="entry name" value="DUF985 DOMAIN-CONTAINING PROTEIN"/>
    <property type="match status" value="1"/>
</dbReference>
<dbReference type="InterPro" id="IPR009327">
    <property type="entry name" value="Cupin_DUF985"/>
</dbReference>
<dbReference type="AlphaFoldDB" id="A0A0A0IMX0"/>
<evidence type="ECO:0000259" key="1">
    <source>
        <dbReference type="Pfam" id="PF06172"/>
    </source>
</evidence>
<proteinExistence type="predicted"/>
<sequence length="157" mass="18156">MKLNAKYFIEKLNLKKHPEGGYYKESFTSQDTIGSRQLWTSIYFLLNSGEVSHFHRLKSDELWYFHDGEALTIYMISPSGELIEKQVGLNIEQGEAPQVLVPKGYIFGSTMNNEGFSLVGCMVSPGFQFQDFELFTRKELLEKYPYYKDIIKKLTVA</sequence>
<dbReference type="InterPro" id="IPR011051">
    <property type="entry name" value="RmlC_Cupin_sf"/>
</dbReference>
<name>A0A0A0IMX0_CLOBO</name>
<gene>
    <name evidence="2" type="ORF">Z955_00780</name>
</gene>
<accession>A0A0A0IMX0</accession>
<dbReference type="Gene3D" id="2.60.120.10">
    <property type="entry name" value="Jelly Rolls"/>
    <property type="match status" value="1"/>
</dbReference>
<dbReference type="InterPro" id="IPR039935">
    <property type="entry name" value="YML079W-like"/>
</dbReference>